<dbReference type="InterPro" id="IPR001342">
    <property type="entry name" value="HDH_cat"/>
</dbReference>
<comment type="pathway">
    <text evidence="5">Amino-acid biosynthesis; L-methionine biosynthesis via de novo pathway; L-homoserine from L-aspartate: step 3/3.</text>
</comment>
<comment type="pathway">
    <text evidence="6">Amino-acid biosynthesis; L-threonine biosynthesis; L-threonine from L-aspartate: step 1/5.</text>
</comment>
<dbReference type="UniPathway" id="UPA00050">
    <property type="reaction ID" value="UER00063"/>
</dbReference>
<evidence type="ECO:0000256" key="16">
    <source>
        <dbReference type="ARBA" id="ARBA00022840"/>
    </source>
</evidence>
<dbReference type="InterPro" id="IPR049638">
    <property type="entry name" value="AK-HD"/>
</dbReference>
<evidence type="ECO:0000256" key="27">
    <source>
        <dbReference type="ARBA" id="ARBA00049031"/>
    </source>
</evidence>
<dbReference type="InterPro" id="IPR036393">
    <property type="entry name" value="AceGlu_kinase-like_sf"/>
</dbReference>
<evidence type="ECO:0000256" key="24">
    <source>
        <dbReference type="ARBA" id="ARBA00044938"/>
    </source>
</evidence>
<evidence type="ECO:0000256" key="3">
    <source>
        <dbReference type="ARBA" id="ARBA00004986"/>
    </source>
</evidence>
<keyword evidence="17" id="KW-0521">NADP</keyword>
<keyword evidence="11" id="KW-0808">Transferase</keyword>
<evidence type="ECO:0000256" key="6">
    <source>
        <dbReference type="ARBA" id="ARBA00005139"/>
    </source>
</evidence>
<dbReference type="InterPro" id="IPR011147">
    <property type="entry name" value="Bifunc_Aspkin/hSer_DH"/>
</dbReference>
<dbReference type="InterPro" id="IPR018042">
    <property type="entry name" value="Aspartate_kinase_CS"/>
</dbReference>
<keyword evidence="22" id="KW-0486">Methionine biosynthesis</keyword>
<evidence type="ECO:0000256" key="20">
    <source>
        <dbReference type="ARBA" id="ARBA00023053"/>
    </source>
</evidence>
<dbReference type="SUPFAM" id="SSF51735">
    <property type="entry name" value="NAD(P)-binding Rossmann-fold domains"/>
    <property type="match status" value="1"/>
</dbReference>
<dbReference type="Gene3D" id="3.30.360.10">
    <property type="entry name" value="Dihydrodipicolinate Reductase, domain 2"/>
    <property type="match status" value="1"/>
</dbReference>
<dbReference type="EMBL" id="FQTV01000015">
    <property type="protein sequence ID" value="SHF85410.1"/>
    <property type="molecule type" value="Genomic_DNA"/>
</dbReference>
<dbReference type="GO" id="GO:0050661">
    <property type="term" value="F:NADP binding"/>
    <property type="evidence" value="ECO:0007669"/>
    <property type="project" value="InterPro"/>
</dbReference>
<evidence type="ECO:0000256" key="13">
    <source>
        <dbReference type="ARBA" id="ARBA00022723"/>
    </source>
</evidence>
<dbReference type="GO" id="GO:0046872">
    <property type="term" value="F:metal ion binding"/>
    <property type="evidence" value="ECO:0007669"/>
    <property type="project" value="UniProtKB-KW"/>
</dbReference>
<dbReference type="CDD" id="cd04257">
    <property type="entry name" value="AAK_AK-HSDH"/>
    <property type="match status" value="1"/>
</dbReference>
<keyword evidence="15 29" id="KW-0418">Kinase</keyword>
<dbReference type="InterPro" id="IPR001341">
    <property type="entry name" value="Asp_kinase"/>
</dbReference>
<comment type="pathway">
    <text evidence="2">Amino-acid biosynthesis; L-lysine biosynthesis via DAP pathway; (S)-tetrahydrodipicolinate from L-aspartate: step 1/4.</text>
</comment>
<keyword evidence="16" id="KW-0067">ATP-binding</keyword>
<evidence type="ECO:0000313" key="29">
    <source>
        <dbReference type="EMBL" id="SHF85410.1"/>
    </source>
</evidence>
<dbReference type="SUPFAM" id="SSF53633">
    <property type="entry name" value="Carbamate kinase-like"/>
    <property type="match status" value="1"/>
</dbReference>
<dbReference type="OrthoDB" id="9799110at2"/>
<sequence>MKVMKFGGTSVGSVNSILNVKKIVESSEESVIVVVSALGGVTDQLINTSKIAAAGDASYEKDFREIVMRHINMVKDVIPAGDKQVTLIKQVRALLDELKDIYQGICLIKDLSAKTADTIVSYGERISSLIVAALIDGAQWFDSRKFIKTEFKHNKHTLDKELTNELIKETFKEIPRVSLMGGFISSDKVSGDVTNLGRGGSDYTAAILAAALDASVLEIWTDVDGFMTADPRVISAAYPISELSYVEAMELCNFGAKVVYPPTIYPVCHKNIPIVIKNTFNPSAPGTFIIQEKSASGGKAIKGISSINDTSLITVTGLGMVGVIGVNYRIFKALAKGGISVFMVSQASSENNTSIGVRSADSELACELLNEEFAKEIEMGEISCVTAEDGLATVAIVGENMKHTPGIAGKLFGTLGRNGINVIACAQGASETNISFVIDAKFLRKTLNVIHDSFFLSEYQVLNLFISGIGTVGGSLIEQIRCQQKNLVQQNGLKLNVVGIADSRRALFCREGIDLGNYKEELKEKGIANSPEVFRDEVIGMNIFNSVFVDCTASADVASIYKELLSHNISVVAANKIAASSKYEDYFELKQIARHRGVKFLFETNVGAGLPIINTINDLINSGDKILKIEAVLSGTLNYIFNKIGADVPFSQTIKMAQEERYSEPDPRIDLSGKDVIRKLVILAREAGYKIEQADVEKNLFIPDEFFKGSLEDFWQKIPSLDADFEARRKVLEGEKKRWRFVARFEEGKASVGLQEVDSRHPFYGLEGSNNIILLTTERYREYPMMIQGYGAGAGVTAAGVFADIMSIANIR</sequence>
<evidence type="ECO:0000256" key="23">
    <source>
        <dbReference type="ARBA" id="ARBA00023268"/>
    </source>
</evidence>
<evidence type="ECO:0000256" key="12">
    <source>
        <dbReference type="ARBA" id="ARBA00022697"/>
    </source>
</evidence>
<dbReference type="InterPro" id="IPR036291">
    <property type="entry name" value="NAD(P)-bd_dom_sf"/>
</dbReference>
<dbReference type="InterPro" id="IPR054352">
    <property type="entry name" value="ACT_Aspartokinase"/>
</dbReference>
<dbReference type="UniPathway" id="UPA00034">
    <property type="reaction ID" value="UER00015"/>
</dbReference>
<dbReference type="Gene3D" id="3.40.50.720">
    <property type="entry name" value="NAD(P)-binding Rossmann-like Domain"/>
    <property type="match status" value="1"/>
</dbReference>
<evidence type="ECO:0000256" key="2">
    <source>
        <dbReference type="ARBA" id="ARBA00004766"/>
    </source>
</evidence>
<evidence type="ECO:0000256" key="26">
    <source>
        <dbReference type="ARBA" id="ARBA00048841"/>
    </source>
</evidence>
<dbReference type="GO" id="GO:0009089">
    <property type="term" value="P:lysine biosynthetic process via diaminopimelate"/>
    <property type="evidence" value="ECO:0007669"/>
    <property type="project" value="UniProtKB-UniPathway"/>
</dbReference>
<keyword evidence="10" id="KW-0028">Amino-acid biosynthesis</keyword>
<name>A0A1M5F1K5_9BACE</name>
<evidence type="ECO:0000256" key="18">
    <source>
        <dbReference type="ARBA" id="ARBA00023002"/>
    </source>
</evidence>
<dbReference type="GO" id="GO:0005524">
    <property type="term" value="F:ATP binding"/>
    <property type="evidence" value="ECO:0007669"/>
    <property type="project" value="UniProtKB-KW"/>
</dbReference>
<dbReference type="InterPro" id="IPR045865">
    <property type="entry name" value="ACT-like_dom_sf"/>
</dbReference>
<evidence type="ECO:0000256" key="22">
    <source>
        <dbReference type="ARBA" id="ARBA00023167"/>
    </source>
</evidence>
<dbReference type="Pfam" id="PF22468">
    <property type="entry name" value="ACT_9"/>
    <property type="match status" value="2"/>
</dbReference>
<comment type="similarity">
    <text evidence="8">In the N-terminal section; belongs to the aspartokinase family.</text>
</comment>
<dbReference type="PANTHER" id="PTHR43070:SF3">
    <property type="entry name" value="HOMOSERINE DEHYDROGENASE"/>
    <property type="match status" value="1"/>
</dbReference>
<keyword evidence="20" id="KW-0915">Sodium</keyword>
<accession>A0A1M5F1K5</accession>
<dbReference type="Gene3D" id="1.20.120.1320">
    <property type="entry name" value="Aspartokinase, catalytic domain"/>
    <property type="match status" value="1"/>
</dbReference>
<dbReference type="RefSeq" id="WP_073403168.1">
    <property type="nucleotide sequence ID" value="NZ_FQTV01000015.1"/>
</dbReference>
<dbReference type="NCBIfam" id="TIGR00657">
    <property type="entry name" value="asp_kinases"/>
    <property type="match status" value="1"/>
</dbReference>
<dbReference type="FunFam" id="3.30.360.10:FF:000006">
    <property type="entry name" value="Bifunctional aspartokinase/homoserine dehydrogenase"/>
    <property type="match status" value="1"/>
</dbReference>
<keyword evidence="14" id="KW-0547">Nucleotide-binding</keyword>
<dbReference type="Pfam" id="PF00742">
    <property type="entry name" value="Homoserine_dh"/>
    <property type="match status" value="1"/>
</dbReference>
<dbReference type="FunFam" id="3.30.2130.10:FF:000001">
    <property type="entry name" value="Bifunctional aspartokinase/homoserine dehydrogenase"/>
    <property type="match status" value="1"/>
</dbReference>
<evidence type="ECO:0000256" key="17">
    <source>
        <dbReference type="ARBA" id="ARBA00022857"/>
    </source>
</evidence>
<comment type="cofactor">
    <cofactor evidence="1">
        <name>a metal cation</name>
        <dbReference type="ChEBI" id="CHEBI:25213"/>
    </cofactor>
</comment>
<dbReference type="PANTHER" id="PTHR43070">
    <property type="match status" value="1"/>
</dbReference>
<comment type="subunit">
    <text evidence="9">Homotetramer.</text>
</comment>
<keyword evidence="23" id="KW-0511">Multifunctional enzyme</keyword>
<dbReference type="GO" id="GO:0009090">
    <property type="term" value="P:homoserine biosynthetic process"/>
    <property type="evidence" value="ECO:0007669"/>
    <property type="project" value="UniProtKB-ARBA"/>
</dbReference>
<dbReference type="AlphaFoldDB" id="A0A1M5F1K5"/>
<dbReference type="SUPFAM" id="SSF55021">
    <property type="entry name" value="ACT-like"/>
    <property type="match status" value="2"/>
</dbReference>
<dbReference type="CDD" id="cd04921">
    <property type="entry name" value="ACT_AKi-HSDH-ThrA-like_1"/>
    <property type="match status" value="1"/>
</dbReference>
<keyword evidence="18" id="KW-0560">Oxidoreductase</keyword>
<comment type="catalytic activity">
    <reaction evidence="26">
        <text>L-homoserine + NADP(+) = L-aspartate 4-semialdehyde + NADPH + H(+)</text>
        <dbReference type="Rhea" id="RHEA:15761"/>
        <dbReference type="ChEBI" id="CHEBI:15378"/>
        <dbReference type="ChEBI" id="CHEBI:57476"/>
        <dbReference type="ChEBI" id="CHEBI:57783"/>
        <dbReference type="ChEBI" id="CHEBI:58349"/>
        <dbReference type="ChEBI" id="CHEBI:537519"/>
        <dbReference type="EC" id="1.1.1.3"/>
    </reaction>
    <physiologicalReaction direction="right-to-left" evidence="26">
        <dbReference type="Rhea" id="RHEA:15763"/>
    </physiologicalReaction>
</comment>
<evidence type="ECO:0000313" key="30">
    <source>
        <dbReference type="Proteomes" id="UP000184509"/>
    </source>
</evidence>
<dbReference type="STRING" id="1297750.SAMN05444405_11546"/>
<evidence type="ECO:0000256" key="10">
    <source>
        <dbReference type="ARBA" id="ARBA00022605"/>
    </source>
</evidence>
<comment type="catalytic activity">
    <reaction evidence="27">
        <text>L-homoserine + NAD(+) = L-aspartate 4-semialdehyde + NADH + H(+)</text>
        <dbReference type="Rhea" id="RHEA:15757"/>
        <dbReference type="ChEBI" id="CHEBI:15378"/>
        <dbReference type="ChEBI" id="CHEBI:57476"/>
        <dbReference type="ChEBI" id="CHEBI:57540"/>
        <dbReference type="ChEBI" id="CHEBI:57945"/>
        <dbReference type="ChEBI" id="CHEBI:537519"/>
        <dbReference type="EC" id="1.1.1.3"/>
    </reaction>
    <physiologicalReaction direction="right-to-left" evidence="27">
        <dbReference type="Rhea" id="RHEA:15759"/>
    </physiologicalReaction>
</comment>
<dbReference type="Pfam" id="PF03447">
    <property type="entry name" value="NAD_binding_3"/>
    <property type="match status" value="1"/>
</dbReference>
<dbReference type="GO" id="GO:0009086">
    <property type="term" value="P:methionine biosynthetic process"/>
    <property type="evidence" value="ECO:0007669"/>
    <property type="project" value="UniProtKB-KW"/>
</dbReference>
<reference evidence="30" key="1">
    <citation type="submission" date="2016-11" db="EMBL/GenBank/DDBJ databases">
        <authorList>
            <person name="Varghese N."/>
            <person name="Submissions S."/>
        </authorList>
    </citation>
    <scope>NUCLEOTIDE SEQUENCE [LARGE SCALE GENOMIC DNA]</scope>
    <source>
        <strain evidence="30">DSM 26991</strain>
    </source>
</reference>
<dbReference type="NCBIfam" id="NF006959">
    <property type="entry name" value="PRK09436.1"/>
    <property type="match status" value="1"/>
</dbReference>
<evidence type="ECO:0000259" key="28">
    <source>
        <dbReference type="PROSITE" id="PS51671"/>
    </source>
</evidence>
<dbReference type="InterPro" id="IPR041743">
    <property type="entry name" value="AK-HSDH_N"/>
</dbReference>
<dbReference type="SUPFAM" id="SSF55347">
    <property type="entry name" value="Glyceraldehyde-3-phosphate dehydrogenase-like, C-terminal domain"/>
    <property type="match status" value="1"/>
</dbReference>
<evidence type="ECO:0000256" key="15">
    <source>
        <dbReference type="ARBA" id="ARBA00022777"/>
    </source>
</evidence>
<comment type="catalytic activity">
    <reaction evidence="25">
        <text>L-aspartate + ATP = 4-phospho-L-aspartate + ADP</text>
        <dbReference type="Rhea" id="RHEA:23776"/>
        <dbReference type="ChEBI" id="CHEBI:29991"/>
        <dbReference type="ChEBI" id="CHEBI:30616"/>
        <dbReference type="ChEBI" id="CHEBI:57535"/>
        <dbReference type="ChEBI" id="CHEBI:456216"/>
        <dbReference type="EC" id="2.7.2.4"/>
    </reaction>
    <physiologicalReaction direction="left-to-right" evidence="25">
        <dbReference type="Rhea" id="RHEA:23777"/>
    </physiologicalReaction>
</comment>
<evidence type="ECO:0000256" key="7">
    <source>
        <dbReference type="ARBA" id="ARBA00007952"/>
    </source>
</evidence>
<comment type="similarity">
    <text evidence="7">In the C-terminal section; belongs to the homoserine dehydrogenase family.</text>
</comment>
<dbReference type="GO" id="GO:0004072">
    <property type="term" value="F:aspartate kinase activity"/>
    <property type="evidence" value="ECO:0007669"/>
    <property type="project" value="UniProtKB-EC"/>
</dbReference>
<dbReference type="InterPro" id="IPR001048">
    <property type="entry name" value="Asp/Glu/Uridylate_kinase"/>
</dbReference>
<evidence type="ECO:0000256" key="1">
    <source>
        <dbReference type="ARBA" id="ARBA00001920"/>
    </source>
</evidence>
<evidence type="ECO:0000256" key="11">
    <source>
        <dbReference type="ARBA" id="ARBA00022679"/>
    </source>
</evidence>
<dbReference type="GO" id="GO:0009088">
    <property type="term" value="P:threonine biosynthetic process"/>
    <property type="evidence" value="ECO:0007669"/>
    <property type="project" value="UniProtKB-UniPathway"/>
</dbReference>
<feature type="domain" description="ACT" evidence="28">
    <location>
        <begin position="396"/>
        <end position="469"/>
    </location>
</feature>
<evidence type="ECO:0000256" key="14">
    <source>
        <dbReference type="ARBA" id="ARBA00022741"/>
    </source>
</evidence>
<keyword evidence="12" id="KW-0791">Threonine biosynthesis</keyword>
<evidence type="ECO:0000256" key="19">
    <source>
        <dbReference type="ARBA" id="ARBA00023027"/>
    </source>
</evidence>
<dbReference type="Proteomes" id="UP000184509">
    <property type="component" value="Unassembled WGS sequence"/>
</dbReference>
<dbReference type="UniPathway" id="UPA00051">
    <property type="reaction ID" value="UER00462"/>
</dbReference>
<dbReference type="GO" id="GO:0004412">
    <property type="term" value="F:homoserine dehydrogenase activity"/>
    <property type="evidence" value="ECO:0007669"/>
    <property type="project" value="UniProtKB-EC"/>
</dbReference>
<evidence type="ECO:0000256" key="4">
    <source>
        <dbReference type="ARBA" id="ARBA00005056"/>
    </source>
</evidence>
<comment type="pathway">
    <text evidence="4">Amino-acid biosynthesis; L-threonine biosynthesis; L-threonine from L-aspartate: step 3/5.</text>
</comment>
<evidence type="ECO:0000256" key="8">
    <source>
        <dbReference type="ARBA" id="ARBA00010046"/>
    </source>
</evidence>
<dbReference type="InterPro" id="IPR042199">
    <property type="entry name" value="AsparK_Bifunc_asparK/hSer_DH"/>
</dbReference>
<keyword evidence="30" id="KW-1185">Reference proteome</keyword>
<evidence type="ECO:0000256" key="21">
    <source>
        <dbReference type="ARBA" id="ARBA00023154"/>
    </source>
</evidence>
<proteinExistence type="inferred from homology"/>
<comment type="function">
    <text evidence="24">Bifunctional aspartate kinase and homoserine dehydrogenase that catalyzes the first and the third steps toward the synthesis of lysine, methionine and threonine from aspartate.</text>
</comment>
<protein>
    <submittedName>
        <fullName evidence="29">Aspartate kinase</fullName>
    </submittedName>
</protein>
<keyword evidence="13" id="KW-0479">Metal-binding</keyword>
<evidence type="ECO:0000256" key="25">
    <source>
        <dbReference type="ARBA" id="ARBA00048561"/>
    </source>
</evidence>
<evidence type="ECO:0000256" key="5">
    <source>
        <dbReference type="ARBA" id="ARBA00005062"/>
    </source>
</evidence>
<dbReference type="PIRSF" id="PIRSF000727">
    <property type="entry name" value="ThrA"/>
    <property type="match status" value="1"/>
</dbReference>
<dbReference type="InterPro" id="IPR002912">
    <property type="entry name" value="ACT_dom"/>
</dbReference>
<dbReference type="InterPro" id="IPR005106">
    <property type="entry name" value="Asp/hSer_DH_NAD-bd"/>
</dbReference>
<dbReference type="PROSITE" id="PS51671">
    <property type="entry name" value="ACT"/>
    <property type="match status" value="1"/>
</dbReference>
<dbReference type="Gene3D" id="3.30.2130.10">
    <property type="entry name" value="VC0802-like"/>
    <property type="match status" value="1"/>
</dbReference>
<dbReference type="Pfam" id="PF00696">
    <property type="entry name" value="AA_kinase"/>
    <property type="match status" value="1"/>
</dbReference>
<gene>
    <name evidence="29" type="ORF">SAMN05444405_11546</name>
</gene>
<evidence type="ECO:0000256" key="9">
    <source>
        <dbReference type="ARBA" id="ARBA00011881"/>
    </source>
</evidence>
<comment type="pathway">
    <text evidence="3">Amino-acid biosynthesis; L-methionine biosynthesis via de novo pathway; L-homoserine from L-aspartate: step 1/3.</text>
</comment>
<organism evidence="29 30">
    <name type="scientific">Bacteroides luti</name>
    <dbReference type="NCBI Taxonomy" id="1297750"/>
    <lineage>
        <taxon>Bacteria</taxon>
        <taxon>Pseudomonadati</taxon>
        <taxon>Bacteroidota</taxon>
        <taxon>Bacteroidia</taxon>
        <taxon>Bacteroidales</taxon>
        <taxon>Bacteroidaceae</taxon>
        <taxon>Bacteroides</taxon>
    </lineage>
</organism>
<keyword evidence="19" id="KW-0520">NAD</keyword>
<keyword evidence="21" id="KW-0457">Lysine biosynthesis</keyword>
<dbReference type="PROSITE" id="PS00324">
    <property type="entry name" value="ASPARTOKINASE"/>
    <property type="match status" value="1"/>
</dbReference>
<dbReference type="Gene3D" id="3.40.1160.10">
    <property type="entry name" value="Acetylglutamate kinase-like"/>
    <property type="match status" value="1"/>
</dbReference>